<dbReference type="PROSITE" id="PS00141">
    <property type="entry name" value="ASP_PROTEASE"/>
    <property type="match status" value="2"/>
</dbReference>
<dbReference type="OMA" id="DYVIQIS"/>
<keyword evidence="10" id="KW-0325">Glycoprotein</keyword>
<dbReference type="InterPro" id="IPR001969">
    <property type="entry name" value="Aspartic_peptidase_AS"/>
</dbReference>
<reference evidence="17" key="2">
    <citation type="submission" date="2025-08" db="UniProtKB">
        <authorList>
            <consortium name="Ensembl"/>
        </authorList>
    </citation>
    <scope>IDENTIFICATION</scope>
</reference>
<evidence type="ECO:0000313" key="17">
    <source>
        <dbReference type="Ensembl" id="ENSCJAP00000074880.2"/>
    </source>
</evidence>
<dbReference type="GO" id="GO:0033619">
    <property type="term" value="P:membrane protein proteolysis"/>
    <property type="evidence" value="ECO:0007669"/>
    <property type="project" value="Ensembl"/>
</dbReference>
<feature type="disulfide bond" evidence="14">
    <location>
        <begin position="169"/>
        <end position="176"/>
    </location>
</feature>
<name>A0A5F4WB49_CALJA</name>
<keyword evidence="4 15" id="KW-0645">Protease</keyword>
<dbReference type="AlphaFoldDB" id="A0A5F4WB49"/>
<dbReference type="InterPro" id="IPR001461">
    <property type="entry name" value="Aspartic_peptidase_A1"/>
</dbReference>
<dbReference type="GO" id="GO:0005615">
    <property type="term" value="C:extracellular space"/>
    <property type="evidence" value="ECO:0007669"/>
    <property type="project" value="Ensembl"/>
</dbReference>
<protein>
    <recommendedName>
        <fullName evidence="12">Napsin-A</fullName>
    </recommendedName>
</protein>
<evidence type="ECO:0000313" key="18">
    <source>
        <dbReference type="Proteomes" id="UP000008225"/>
    </source>
</evidence>
<dbReference type="FunFam" id="2.40.70.10:FF:000066">
    <property type="entry name" value="Napsin A aspartic peptidase"/>
    <property type="match status" value="1"/>
</dbReference>
<keyword evidence="7 15" id="KW-0378">Hydrolase</keyword>
<evidence type="ECO:0000256" key="3">
    <source>
        <dbReference type="ARBA" id="ARBA00022525"/>
    </source>
</evidence>
<comment type="subcellular location">
    <subcellularLocation>
        <location evidence="1">Secreted</location>
    </subcellularLocation>
</comment>
<keyword evidence="9 14" id="KW-1015">Disulfide bond</keyword>
<evidence type="ECO:0000256" key="8">
    <source>
        <dbReference type="ARBA" id="ARBA00023145"/>
    </source>
</evidence>
<evidence type="ECO:0000256" key="5">
    <source>
        <dbReference type="ARBA" id="ARBA00022729"/>
    </source>
</evidence>
<feature type="disulfide bond" evidence="14">
    <location>
        <begin position="334"/>
        <end position="338"/>
    </location>
</feature>
<dbReference type="Ensembl" id="ENSCJAT00000102881.2">
    <property type="protein sequence ID" value="ENSCJAP00000074880.2"/>
    <property type="gene ID" value="ENSCJAG00000004417.4"/>
</dbReference>
<gene>
    <name evidence="17" type="primary">NAPSA</name>
</gene>
<organism evidence="17 18">
    <name type="scientific">Callithrix jacchus</name>
    <name type="common">White-tufted-ear marmoset</name>
    <name type="synonym">Simia Jacchus</name>
    <dbReference type="NCBI Taxonomy" id="9483"/>
    <lineage>
        <taxon>Eukaryota</taxon>
        <taxon>Metazoa</taxon>
        <taxon>Chordata</taxon>
        <taxon>Craniata</taxon>
        <taxon>Vertebrata</taxon>
        <taxon>Euteleostomi</taxon>
        <taxon>Mammalia</taxon>
        <taxon>Eutheria</taxon>
        <taxon>Euarchontoglires</taxon>
        <taxon>Primates</taxon>
        <taxon>Haplorrhini</taxon>
        <taxon>Platyrrhini</taxon>
        <taxon>Cebidae</taxon>
        <taxon>Callitrichinae</taxon>
        <taxon>Callithrix</taxon>
        <taxon>Callithrix</taxon>
    </lineage>
</organism>
<proteinExistence type="inferred from homology"/>
<dbReference type="InterPro" id="IPR021109">
    <property type="entry name" value="Peptidase_aspartic_dom_sf"/>
</dbReference>
<dbReference type="Bgee" id="ENSCJAG00000056108">
    <property type="expression patterns" value="Expressed in kidney and 3 other cell types or tissues"/>
</dbReference>
<reference evidence="17" key="3">
    <citation type="submission" date="2025-09" db="UniProtKB">
        <authorList>
            <consortium name="Ensembl"/>
        </authorList>
    </citation>
    <scope>IDENTIFICATION</scope>
</reference>
<dbReference type="GO" id="GO:0004190">
    <property type="term" value="F:aspartic-type endopeptidase activity"/>
    <property type="evidence" value="ECO:0007669"/>
    <property type="project" value="UniProtKB-KW"/>
</dbReference>
<keyword evidence="5" id="KW-0732">Signal</keyword>
<reference evidence="17" key="1">
    <citation type="submission" date="2009-03" db="EMBL/GenBank/DDBJ databases">
        <authorList>
            <person name="Warren W."/>
            <person name="Ye L."/>
            <person name="Minx P."/>
            <person name="Worley K."/>
            <person name="Gibbs R."/>
            <person name="Wilson R.K."/>
        </authorList>
    </citation>
    <scope>NUCLEOTIDE SEQUENCE [LARGE SCALE GENOMIC DNA]</scope>
</reference>
<dbReference type="SUPFAM" id="SSF50630">
    <property type="entry name" value="Acid proteases"/>
    <property type="match status" value="1"/>
</dbReference>
<dbReference type="Gene3D" id="2.40.70.10">
    <property type="entry name" value="Acid Proteases"/>
    <property type="match status" value="3"/>
</dbReference>
<dbReference type="PANTHER" id="PTHR47966:SF83">
    <property type="entry name" value="NAPSIN-A"/>
    <property type="match status" value="1"/>
</dbReference>
<feature type="active site" evidence="13">
    <location>
        <position position="156"/>
    </location>
</feature>
<evidence type="ECO:0000256" key="2">
    <source>
        <dbReference type="ARBA" id="ARBA00007447"/>
    </source>
</evidence>
<dbReference type="Pfam" id="PF00026">
    <property type="entry name" value="Asp"/>
    <property type="match status" value="1"/>
</dbReference>
<dbReference type="FunFam" id="2.40.70.10:FF:000048">
    <property type="entry name" value="Napsin A aspartic peptidase"/>
    <property type="match status" value="1"/>
</dbReference>
<dbReference type="InParanoid" id="A0A5F4WB49"/>
<dbReference type="PANTHER" id="PTHR47966">
    <property type="entry name" value="BETA-SITE APP-CLEAVING ENZYME, ISOFORM A-RELATED"/>
    <property type="match status" value="1"/>
</dbReference>
<dbReference type="GeneTree" id="ENSGT00940000160179"/>
<evidence type="ECO:0000256" key="14">
    <source>
        <dbReference type="PIRSR" id="PIRSR601461-2"/>
    </source>
</evidence>
<feature type="domain" description="Peptidase A1" evidence="16">
    <location>
        <begin position="138"/>
        <end position="459"/>
    </location>
</feature>
<evidence type="ECO:0000256" key="15">
    <source>
        <dbReference type="RuleBase" id="RU000454"/>
    </source>
</evidence>
<keyword evidence="18" id="KW-1185">Reference proteome</keyword>
<evidence type="ECO:0000256" key="10">
    <source>
        <dbReference type="ARBA" id="ARBA00023180"/>
    </source>
</evidence>
<dbReference type="PROSITE" id="PS51767">
    <property type="entry name" value="PEPTIDASE_A1"/>
    <property type="match status" value="1"/>
</dbReference>
<evidence type="ECO:0000256" key="12">
    <source>
        <dbReference type="ARBA" id="ARBA00074481"/>
    </source>
</evidence>
<evidence type="ECO:0000259" key="16">
    <source>
        <dbReference type="PROSITE" id="PS51767"/>
    </source>
</evidence>
<dbReference type="Proteomes" id="UP000008225">
    <property type="component" value="Chromosome 22"/>
</dbReference>
<evidence type="ECO:0000256" key="13">
    <source>
        <dbReference type="PIRSR" id="PIRSR601461-1"/>
    </source>
</evidence>
<keyword evidence="3" id="KW-0964">Secreted</keyword>
<evidence type="ECO:0000256" key="11">
    <source>
        <dbReference type="ARBA" id="ARBA00055304"/>
    </source>
</evidence>
<keyword evidence="8" id="KW-0865">Zymogen</keyword>
<comment type="function">
    <text evidence="11">May be involved in processing of pneumocyte surfactant precursors.</text>
</comment>
<dbReference type="GO" id="GO:0005764">
    <property type="term" value="C:lysosome"/>
    <property type="evidence" value="ECO:0007669"/>
    <property type="project" value="Ensembl"/>
</dbReference>
<evidence type="ECO:0000256" key="9">
    <source>
        <dbReference type="ARBA" id="ARBA00023157"/>
    </source>
</evidence>
<dbReference type="InterPro" id="IPR033121">
    <property type="entry name" value="PEPTIDASE_A1"/>
</dbReference>
<evidence type="ECO:0000256" key="7">
    <source>
        <dbReference type="ARBA" id="ARBA00022801"/>
    </source>
</evidence>
<keyword evidence="6 15" id="KW-0064">Aspartyl protease</keyword>
<comment type="similarity">
    <text evidence="2 15">Belongs to the peptidase A1 family.</text>
</comment>
<evidence type="ECO:0000256" key="4">
    <source>
        <dbReference type="ARBA" id="ARBA00022670"/>
    </source>
</evidence>
<evidence type="ECO:0000256" key="1">
    <source>
        <dbReference type="ARBA" id="ARBA00004613"/>
    </source>
</evidence>
<feature type="active site" evidence="13">
    <location>
        <position position="343"/>
    </location>
</feature>
<dbReference type="GO" id="GO:0043129">
    <property type="term" value="P:surfactant homeostasis"/>
    <property type="evidence" value="ECO:0007669"/>
    <property type="project" value="Ensembl"/>
</dbReference>
<dbReference type="STRING" id="9483.ENSCJAP00000074880"/>
<evidence type="ECO:0000256" key="6">
    <source>
        <dbReference type="ARBA" id="ARBA00022750"/>
    </source>
</evidence>
<dbReference type="GO" id="GO:0097208">
    <property type="term" value="C:alveolar lamellar body"/>
    <property type="evidence" value="ECO:0007669"/>
    <property type="project" value="Ensembl"/>
</dbReference>
<sequence length="469" mass="50456">MSISGEWLILRDSAMARSLGRFALKSLGISVIMVSLIGFPGGGYCRVSGSDSYCSASEMLNLSSCLGKSIIEGLQEGQLPVNILFPCSIPLRRVPPERRTLNQLRGWREPAKLPKSGAPSPGDKPALVPLSNYRDVQYFGEIGLGTPPQNLTVVFDTGSSNLWVPSRRCHFFSVPCWLHHRFDPKASSSFQPNGTKFAIQYGSGRVDGILSEDKLTIGGIKGASVVFGEALWEPSLVFTFAHFDGILGLGFPILAVEGVRPPLDVLVEQGLLDKPVFSFYFNRDPEKPDGGELVLGGSDPAHYIPPLTFMPVTVPAYWQIHMERVKVGSGLTLCARGCAAILDTGTSLITGPTEEIQALNAAIRGFPLLAGEYIILCSEIPKLPAVSFLLGGVWFNLTAQDYVIQTTRNGVSLCLSGFQALDVPPPAGPFWILGDVFLGTYVAVFDRGDRKSSARVGLARAHTSGADLG</sequence>
<dbReference type="PRINTS" id="PR00792">
    <property type="entry name" value="PEPSIN"/>
</dbReference>
<accession>A0A5F4WB49</accession>